<gene>
    <name evidence="2" type="ORF">OCTVUL_1B008872</name>
</gene>
<evidence type="ECO:0000256" key="1">
    <source>
        <dbReference type="SAM" id="MobiDB-lite"/>
    </source>
</evidence>
<protein>
    <submittedName>
        <fullName evidence="2">Uncharacterized protein</fullName>
    </submittedName>
</protein>
<accession>A0AA36B657</accession>
<organism evidence="2 3">
    <name type="scientific">Octopus vulgaris</name>
    <name type="common">Common octopus</name>
    <dbReference type="NCBI Taxonomy" id="6645"/>
    <lineage>
        <taxon>Eukaryota</taxon>
        <taxon>Metazoa</taxon>
        <taxon>Spiralia</taxon>
        <taxon>Lophotrochozoa</taxon>
        <taxon>Mollusca</taxon>
        <taxon>Cephalopoda</taxon>
        <taxon>Coleoidea</taxon>
        <taxon>Octopodiformes</taxon>
        <taxon>Octopoda</taxon>
        <taxon>Incirrata</taxon>
        <taxon>Octopodidae</taxon>
        <taxon>Octopus</taxon>
    </lineage>
</organism>
<dbReference type="AlphaFoldDB" id="A0AA36B657"/>
<feature type="region of interest" description="Disordered" evidence="1">
    <location>
        <begin position="87"/>
        <end position="109"/>
    </location>
</feature>
<keyword evidence="3" id="KW-1185">Reference proteome</keyword>
<reference evidence="2" key="1">
    <citation type="submission" date="2023-08" db="EMBL/GenBank/DDBJ databases">
        <authorList>
            <person name="Alioto T."/>
            <person name="Alioto T."/>
            <person name="Gomez Garrido J."/>
        </authorList>
    </citation>
    <scope>NUCLEOTIDE SEQUENCE</scope>
</reference>
<proteinExistence type="predicted"/>
<dbReference type="EMBL" id="OX597823">
    <property type="protein sequence ID" value="CAI9728626.1"/>
    <property type="molecule type" value="Genomic_DNA"/>
</dbReference>
<dbReference type="Proteomes" id="UP001162480">
    <property type="component" value="Chromosome 10"/>
</dbReference>
<evidence type="ECO:0000313" key="2">
    <source>
        <dbReference type="EMBL" id="CAI9728626.1"/>
    </source>
</evidence>
<sequence>MKLWPISSRCWVADYIDCVATPLYHPILILLIVAQDGCDRMNSRKWVMTESDLNRIFRHNIPAYVTCPPLMKKTSSIMSEALPYHRHLSGDDDGDDGGVARGAPVQTVD</sequence>
<evidence type="ECO:0000313" key="3">
    <source>
        <dbReference type="Proteomes" id="UP001162480"/>
    </source>
</evidence>
<name>A0AA36B657_OCTVU</name>